<dbReference type="Proteomes" id="UP001234202">
    <property type="component" value="Unassembled WGS sequence"/>
</dbReference>
<accession>A0ACC2XVR7</accession>
<proteinExistence type="predicted"/>
<organism evidence="1 2">
    <name type="scientific">Naganishia onofrii</name>
    <dbReference type="NCBI Taxonomy" id="1851511"/>
    <lineage>
        <taxon>Eukaryota</taxon>
        <taxon>Fungi</taxon>
        <taxon>Dikarya</taxon>
        <taxon>Basidiomycota</taxon>
        <taxon>Agaricomycotina</taxon>
        <taxon>Tremellomycetes</taxon>
        <taxon>Filobasidiales</taxon>
        <taxon>Filobasidiaceae</taxon>
        <taxon>Naganishia</taxon>
    </lineage>
</organism>
<keyword evidence="2" id="KW-1185">Reference proteome</keyword>
<gene>
    <name evidence="1" type="ORF">QFC24_000011</name>
</gene>
<evidence type="ECO:0000313" key="1">
    <source>
        <dbReference type="EMBL" id="KAJ9127728.1"/>
    </source>
</evidence>
<reference evidence="1" key="1">
    <citation type="submission" date="2023-04" db="EMBL/GenBank/DDBJ databases">
        <title>Draft Genome sequencing of Naganishia species isolated from polar environments using Oxford Nanopore Technology.</title>
        <authorList>
            <person name="Leo P."/>
            <person name="Venkateswaran K."/>
        </authorList>
    </citation>
    <scope>NUCLEOTIDE SEQUENCE</scope>
    <source>
        <strain evidence="1">DBVPG 5303</strain>
    </source>
</reference>
<sequence length="686" mass="74005">MHVITSRNSTPSRSPHHSPSHNPLHTNPLPIPSPHPTPDLPRANALRYKHLYGLAKTPTSSCEEAGTTVMQESVTTEGSDVEYVDFVVENPDASGSSLAASESTTRTSISSLGADHAHLASSASPTAWLSSSSFASSSSSPSTLSEAVFPLSGTVVPEPMEEPESAILEQVVYVEDVARAGEDDDELDLETLSDGACTPRQETLNTQQGENHRSLSRTRPIRRHGLSSSRAPLNLLRTNPSTVDISPEEDEFRCSTCHHAGLCAELVMQDPTFKCGDTMTTATVAGVRERRGEGGVSAQAVEKTPWTGSRIRGVVEPVVVGGREGVKMRVLQGGVDYVRYDDETGSGGGEDERKVADMEDLGRAMEGIRLGSPAQRNDLNDFMNSGSVRSSSSARNPTRPTLPTTLSGRLQRRSWNDIRVEYPPSSLDSTNDPSEDTTATETTSTETETTSEESSEVAVATPSFPPVPHFTPRVAIDDDISIPDQPPKIAASSRSRSRARNLWALQNAAVRVLGDVSNNKSANIYATAVGKDPEELRDAEQGVSNDKAVTKRVGSNRYSGIVVPKKTHTKPRFHHAKKPKKLAKQLDDLSPDNGSALSFVFQFQGQSDFKAAASRYLEYTFRKPFSEDEGNWSDTESGKGAEAYSRLPTMETLRATSEAEAARPSSGVACPTMDSEVSSWDPMDTT</sequence>
<dbReference type="EMBL" id="JASBWV010000001">
    <property type="protein sequence ID" value="KAJ9127728.1"/>
    <property type="molecule type" value="Genomic_DNA"/>
</dbReference>
<name>A0ACC2XVR7_9TREE</name>
<protein>
    <submittedName>
        <fullName evidence="1">Uncharacterized protein</fullName>
    </submittedName>
</protein>
<comment type="caution">
    <text evidence="1">The sequence shown here is derived from an EMBL/GenBank/DDBJ whole genome shotgun (WGS) entry which is preliminary data.</text>
</comment>
<evidence type="ECO:0000313" key="2">
    <source>
        <dbReference type="Proteomes" id="UP001234202"/>
    </source>
</evidence>